<keyword evidence="3" id="KW-0508">mRNA splicing</keyword>
<dbReference type="Gene3D" id="1.10.10.790">
    <property type="entry name" value="Surp module"/>
    <property type="match status" value="1"/>
</dbReference>
<reference evidence="8 9" key="1">
    <citation type="journal article" date="2018" name="Nat. Ecol. Evol.">
        <title>Genomic signatures of mitonuclear coevolution across populations of Tigriopus californicus.</title>
        <authorList>
            <person name="Barreto F.S."/>
            <person name="Watson E.T."/>
            <person name="Lima T.G."/>
            <person name="Willett C.S."/>
            <person name="Edmands S."/>
            <person name="Li W."/>
            <person name="Burton R.S."/>
        </authorList>
    </citation>
    <scope>NUCLEOTIDE SEQUENCE [LARGE SCALE GENOMIC DNA]</scope>
    <source>
        <strain evidence="8 9">San Diego</strain>
    </source>
</reference>
<feature type="compositionally biased region" description="Pro residues" evidence="5">
    <location>
        <begin position="44"/>
        <end position="61"/>
    </location>
</feature>
<dbReference type="OMA" id="HQWKQCE"/>
<dbReference type="InterPro" id="IPR035967">
    <property type="entry name" value="SWAP/Surp_sf"/>
</dbReference>
<name>A0A553NQ51_TIGCA</name>
<proteinExistence type="predicted"/>
<dbReference type="SMART" id="SM00648">
    <property type="entry name" value="SWAP"/>
    <property type="match status" value="1"/>
</dbReference>
<dbReference type="InterPro" id="IPR000467">
    <property type="entry name" value="G_patch_dom"/>
</dbReference>
<feature type="region of interest" description="Disordered" evidence="5">
    <location>
        <begin position="96"/>
        <end position="140"/>
    </location>
</feature>
<dbReference type="Pfam" id="PF01805">
    <property type="entry name" value="Surp"/>
    <property type="match status" value="1"/>
</dbReference>
<sequence>MSGPPPGPPRRSDGRRSAEMSAQQDWLAAKKAEIEAKKRVGQAPPHPVPAPPVVAAAPPPVVATGSSLVPDTKPSVPSLPFSNDGSFLEQFKRLQEQQKSKANPAVKVEPVVAPPPPLKKVASTVKTEPVPGPSSQSSGPWFMSALERAKQIAQSFSHPETGPSSSSSVPVENKFERPLPQVADELASLVAVNGDHVEAMARERNLEERELLFLQDSQSELYQQYRSKVEALRSGMKDEKKRARKSRWGAQEEKVEEVKQESESLGKGAMNRSPHLVQYAMKVFGSADLEDHQWKQCEDQMKASPDDILMSAIYQEMLKKQTQNEAMLQSGKRKYEYDSDEETEGGTWEHKARKLEMEKTSNKAEELTQAAKGRHHIGDFLPPDELKKFIAKYEAIQKGETFDESDYVENKIKDDNKGFKMLQKMGWNEGSGLGSTGQGITAPINQGNQSDDKKGLGVTRPDSLEEGDDEFDAYRKRMMLAYRFRPNPLNNPRRAYY</sequence>
<feature type="domain" description="G-patch" evidence="7">
    <location>
        <begin position="414"/>
        <end position="461"/>
    </location>
</feature>
<comment type="caution">
    <text evidence="8">The sequence shown here is derived from an EMBL/GenBank/DDBJ whole genome shotgun (WGS) entry which is preliminary data.</text>
</comment>
<feature type="region of interest" description="Disordered" evidence="5">
    <location>
        <begin position="1"/>
        <end position="82"/>
    </location>
</feature>
<evidence type="ECO:0000313" key="9">
    <source>
        <dbReference type="Proteomes" id="UP000318571"/>
    </source>
</evidence>
<feature type="compositionally biased region" description="Basic and acidic residues" evidence="5">
    <location>
        <begin position="250"/>
        <end position="264"/>
    </location>
</feature>
<dbReference type="SMART" id="SM00443">
    <property type="entry name" value="G_patch"/>
    <property type="match status" value="1"/>
</dbReference>
<dbReference type="AlphaFoldDB" id="A0A553NQ51"/>
<evidence type="ECO:0000256" key="4">
    <source>
        <dbReference type="ARBA" id="ARBA00023242"/>
    </source>
</evidence>
<dbReference type="InterPro" id="IPR000061">
    <property type="entry name" value="Surp"/>
</dbReference>
<keyword evidence="4" id="KW-0539">Nucleus</keyword>
<dbReference type="GO" id="GO:0005654">
    <property type="term" value="C:nucleoplasm"/>
    <property type="evidence" value="ECO:0007669"/>
    <property type="project" value="TreeGrafter"/>
</dbReference>
<comment type="subcellular location">
    <subcellularLocation>
        <location evidence="1">Nucleus</location>
    </subcellularLocation>
</comment>
<keyword evidence="2" id="KW-0507">mRNA processing</keyword>
<feature type="region of interest" description="Disordered" evidence="5">
    <location>
        <begin position="152"/>
        <end position="174"/>
    </location>
</feature>
<feature type="domain" description="SURP motif" evidence="6">
    <location>
        <begin position="182"/>
        <end position="225"/>
    </location>
</feature>
<organism evidence="8 9">
    <name type="scientific">Tigriopus californicus</name>
    <name type="common">Marine copepod</name>
    <dbReference type="NCBI Taxonomy" id="6832"/>
    <lineage>
        <taxon>Eukaryota</taxon>
        <taxon>Metazoa</taxon>
        <taxon>Ecdysozoa</taxon>
        <taxon>Arthropoda</taxon>
        <taxon>Crustacea</taxon>
        <taxon>Multicrustacea</taxon>
        <taxon>Hexanauplia</taxon>
        <taxon>Copepoda</taxon>
        <taxon>Harpacticoida</taxon>
        <taxon>Harpacticidae</taxon>
        <taxon>Tigriopus</taxon>
    </lineage>
</organism>
<feature type="region of interest" description="Disordered" evidence="5">
    <location>
        <begin position="330"/>
        <end position="366"/>
    </location>
</feature>
<dbReference type="SUPFAM" id="SSF109905">
    <property type="entry name" value="Surp module (SWAP domain)"/>
    <property type="match status" value="1"/>
</dbReference>
<dbReference type="GO" id="GO:0006397">
    <property type="term" value="P:mRNA processing"/>
    <property type="evidence" value="ECO:0007669"/>
    <property type="project" value="UniProtKB-KW"/>
</dbReference>
<feature type="region of interest" description="Disordered" evidence="5">
    <location>
        <begin position="430"/>
        <end position="469"/>
    </location>
</feature>
<protein>
    <recommendedName>
        <fullName evidence="10">G-patch domain-containing protein</fullName>
    </recommendedName>
</protein>
<dbReference type="STRING" id="6832.A0A553NQ51"/>
<feature type="compositionally biased region" description="Basic and acidic residues" evidence="5">
    <location>
        <begin position="232"/>
        <end position="241"/>
    </location>
</feature>
<evidence type="ECO:0008006" key="10">
    <source>
        <dbReference type="Google" id="ProtNLM"/>
    </source>
</evidence>
<evidence type="ECO:0000256" key="2">
    <source>
        <dbReference type="ARBA" id="ARBA00022664"/>
    </source>
</evidence>
<gene>
    <name evidence="8" type="ORF">TCAL_05522</name>
</gene>
<feature type="compositionally biased region" description="Basic and acidic residues" evidence="5">
    <location>
        <begin position="28"/>
        <end position="38"/>
    </location>
</feature>
<dbReference type="EMBL" id="VCGU01000011">
    <property type="protein sequence ID" value="TRY67568.1"/>
    <property type="molecule type" value="Genomic_DNA"/>
</dbReference>
<evidence type="ECO:0000256" key="3">
    <source>
        <dbReference type="ARBA" id="ARBA00023187"/>
    </source>
</evidence>
<feature type="compositionally biased region" description="Low complexity" evidence="5">
    <location>
        <begin position="101"/>
        <end position="111"/>
    </location>
</feature>
<evidence type="ECO:0000259" key="7">
    <source>
        <dbReference type="PROSITE" id="PS50174"/>
    </source>
</evidence>
<dbReference type="PROSITE" id="PS50174">
    <property type="entry name" value="G_PATCH"/>
    <property type="match status" value="1"/>
</dbReference>
<keyword evidence="9" id="KW-1185">Reference proteome</keyword>
<feature type="region of interest" description="Disordered" evidence="5">
    <location>
        <begin position="232"/>
        <end position="269"/>
    </location>
</feature>
<dbReference type="InterPro" id="IPR040169">
    <property type="entry name" value="SUGP1/2"/>
</dbReference>
<dbReference type="Pfam" id="PF01585">
    <property type="entry name" value="G-patch"/>
    <property type="match status" value="1"/>
</dbReference>
<evidence type="ECO:0000259" key="6">
    <source>
        <dbReference type="PROSITE" id="PS50128"/>
    </source>
</evidence>
<dbReference type="GO" id="GO:0003723">
    <property type="term" value="F:RNA binding"/>
    <property type="evidence" value="ECO:0007669"/>
    <property type="project" value="InterPro"/>
</dbReference>
<dbReference type="PANTHER" id="PTHR23340">
    <property type="entry name" value="ARGININE/SERINE RICH SPLICING FACTOR SF4/14"/>
    <property type="match status" value="1"/>
</dbReference>
<dbReference type="PANTHER" id="PTHR23340:SF0">
    <property type="entry name" value="SURP AND G-PATCH DOMAIN-CONTAINING PROTEIN 1 ISOFORM X1"/>
    <property type="match status" value="1"/>
</dbReference>
<feature type="compositionally biased region" description="Basic and acidic residues" evidence="5">
    <location>
        <begin position="347"/>
        <end position="366"/>
    </location>
</feature>
<dbReference type="Proteomes" id="UP000318571">
    <property type="component" value="Chromosome 4"/>
</dbReference>
<evidence type="ECO:0000256" key="5">
    <source>
        <dbReference type="SAM" id="MobiDB-lite"/>
    </source>
</evidence>
<dbReference type="GO" id="GO:0008380">
    <property type="term" value="P:RNA splicing"/>
    <property type="evidence" value="ECO:0007669"/>
    <property type="project" value="UniProtKB-KW"/>
</dbReference>
<dbReference type="PROSITE" id="PS50128">
    <property type="entry name" value="SURP"/>
    <property type="match status" value="1"/>
</dbReference>
<evidence type="ECO:0000256" key="1">
    <source>
        <dbReference type="ARBA" id="ARBA00004123"/>
    </source>
</evidence>
<accession>A0A553NQ51</accession>
<evidence type="ECO:0000313" key="8">
    <source>
        <dbReference type="EMBL" id="TRY67568.1"/>
    </source>
</evidence>